<evidence type="ECO:0000313" key="3">
    <source>
        <dbReference type="Proteomes" id="UP000540909"/>
    </source>
</evidence>
<dbReference type="AlphaFoldDB" id="A0A7W6R8U8"/>
<proteinExistence type="predicted"/>
<reference evidence="2 3" key="1">
    <citation type="submission" date="2020-08" db="EMBL/GenBank/DDBJ databases">
        <title>Genomic Encyclopedia of Type Strains, Phase IV (KMG-V): Genome sequencing to study the core and pangenomes of soil and plant-associated prokaryotes.</title>
        <authorList>
            <person name="Whitman W."/>
        </authorList>
    </citation>
    <scope>NUCLEOTIDE SEQUENCE [LARGE SCALE GENOMIC DNA]</scope>
    <source>
        <strain evidence="2 3">SEMIA 4089</strain>
    </source>
</reference>
<dbReference type="EMBL" id="JACIFY010000028">
    <property type="protein sequence ID" value="MBB4238970.1"/>
    <property type="molecule type" value="Genomic_DNA"/>
</dbReference>
<sequence>MQRMNGPPHALPEAGRSAQRRQMAATTMDAFRYRHPAFVKT</sequence>
<gene>
    <name evidence="2" type="ORF">GGD57_005585</name>
</gene>
<name>A0A7W6R8U8_9HYPH</name>
<feature type="region of interest" description="Disordered" evidence="1">
    <location>
        <begin position="1"/>
        <end position="26"/>
    </location>
</feature>
<evidence type="ECO:0000256" key="1">
    <source>
        <dbReference type="SAM" id="MobiDB-lite"/>
    </source>
</evidence>
<protein>
    <submittedName>
        <fullName evidence="2">Uncharacterized protein</fullName>
    </submittedName>
</protein>
<dbReference type="RefSeq" id="WP_281423779.1">
    <property type="nucleotide sequence ID" value="NZ_JACIFY010000028.1"/>
</dbReference>
<dbReference type="Proteomes" id="UP000540909">
    <property type="component" value="Unassembled WGS sequence"/>
</dbReference>
<comment type="caution">
    <text evidence="2">The sequence shown here is derived from an EMBL/GenBank/DDBJ whole genome shotgun (WGS) entry which is preliminary data.</text>
</comment>
<accession>A0A7W6R8U8</accession>
<organism evidence="2 3">
    <name type="scientific">Rhizobium esperanzae</name>
    <dbReference type="NCBI Taxonomy" id="1967781"/>
    <lineage>
        <taxon>Bacteria</taxon>
        <taxon>Pseudomonadati</taxon>
        <taxon>Pseudomonadota</taxon>
        <taxon>Alphaproteobacteria</taxon>
        <taxon>Hyphomicrobiales</taxon>
        <taxon>Rhizobiaceae</taxon>
        <taxon>Rhizobium/Agrobacterium group</taxon>
        <taxon>Rhizobium</taxon>
    </lineage>
</organism>
<evidence type="ECO:0000313" key="2">
    <source>
        <dbReference type="EMBL" id="MBB4238970.1"/>
    </source>
</evidence>